<keyword evidence="9" id="KW-1185">Reference proteome</keyword>
<feature type="transmembrane region" description="Helical" evidence="6">
    <location>
        <begin position="214"/>
        <end position="236"/>
    </location>
</feature>
<evidence type="ECO:0000313" key="8">
    <source>
        <dbReference type="EMBL" id="MFC4834512.1"/>
    </source>
</evidence>
<keyword evidence="4 6" id="KW-1133">Transmembrane helix</keyword>
<gene>
    <name evidence="8" type="ORF">ACFPEL_19010</name>
</gene>
<evidence type="ECO:0000256" key="5">
    <source>
        <dbReference type="ARBA" id="ARBA00023136"/>
    </source>
</evidence>
<dbReference type="PROSITE" id="PS50850">
    <property type="entry name" value="MFS"/>
    <property type="match status" value="1"/>
</dbReference>
<feature type="domain" description="Major facilitator superfamily (MFS) profile" evidence="7">
    <location>
        <begin position="1"/>
        <end position="261"/>
    </location>
</feature>
<evidence type="ECO:0000256" key="1">
    <source>
        <dbReference type="ARBA" id="ARBA00004651"/>
    </source>
</evidence>
<comment type="caution">
    <text evidence="8">The sequence shown here is derived from an EMBL/GenBank/DDBJ whole genome shotgun (WGS) entry which is preliminary data.</text>
</comment>
<keyword evidence="3 6" id="KW-0812">Transmembrane</keyword>
<keyword evidence="2" id="KW-0813">Transport</keyword>
<feature type="transmembrane region" description="Helical" evidence="6">
    <location>
        <begin position="121"/>
        <end position="141"/>
    </location>
</feature>
<dbReference type="SUPFAM" id="SSF103473">
    <property type="entry name" value="MFS general substrate transporter"/>
    <property type="match status" value="1"/>
</dbReference>
<evidence type="ECO:0000256" key="2">
    <source>
        <dbReference type="ARBA" id="ARBA00022448"/>
    </source>
</evidence>
<dbReference type="PANTHER" id="PTHR43385">
    <property type="entry name" value="RIBOFLAVIN TRANSPORTER RIBJ"/>
    <property type="match status" value="1"/>
</dbReference>
<evidence type="ECO:0000256" key="6">
    <source>
        <dbReference type="SAM" id="Phobius"/>
    </source>
</evidence>
<name>A0ABV9RN22_9PSEU</name>
<organism evidence="8 9">
    <name type="scientific">Actinomycetospora chibensis</name>
    <dbReference type="NCBI Taxonomy" id="663606"/>
    <lineage>
        <taxon>Bacteria</taxon>
        <taxon>Bacillati</taxon>
        <taxon>Actinomycetota</taxon>
        <taxon>Actinomycetes</taxon>
        <taxon>Pseudonocardiales</taxon>
        <taxon>Pseudonocardiaceae</taxon>
        <taxon>Actinomycetospora</taxon>
    </lineage>
</organism>
<dbReference type="PANTHER" id="PTHR43385:SF1">
    <property type="entry name" value="RIBOFLAVIN TRANSPORTER RIBJ"/>
    <property type="match status" value="1"/>
</dbReference>
<feature type="transmembrane region" description="Helical" evidence="6">
    <location>
        <begin position="242"/>
        <end position="260"/>
    </location>
</feature>
<evidence type="ECO:0000259" key="7">
    <source>
        <dbReference type="PROSITE" id="PS50850"/>
    </source>
</evidence>
<dbReference type="InterPro" id="IPR052983">
    <property type="entry name" value="MFS_Riboflavin_Transporter"/>
</dbReference>
<dbReference type="Gene3D" id="1.20.1250.20">
    <property type="entry name" value="MFS general substrate transporter like domains"/>
    <property type="match status" value="1"/>
</dbReference>
<comment type="subcellular location">
    <subcellularLocation>
        <location evidence="1">Cell membrane</location>
        <topology evidence="1">Multi-pass membrane protein</topology>
    </subcellularLocation>
</comment>
<dbReference type="Pfam" id="PF07690">
    <property type="entry name" value="MFS_1"/>
    <property type="match status" value="1"/>
</dbReference>
<evidence type="ECO:0000313" key="9">
    <source>
        <dbReference type="Proteomes" id="UP001595909"/>
    </source>
</evidence>
<dbReference type="InterPro" id="IPR020846">
    <property type="entry name" value="MFS_dom"/>
</dbReference>
<dbReference type="EMBL" id="JBHSIM010000039">
    <property type="protein sequence ID" value="MFC4834512.1"/>
    <property type="molecule type" value="Genomic_DNA"/>
</dbReference>
<feature type="transmembrane region" description="Helical" evidence="6">
    <location>
        <begin position="87"/>
        <end position="109"/>
    </location>
</feature>
<evidence type="ECO:0000256" key="3">
    <source>
        <dbReference type="ARBA" id="ARBA00022692"/>
    </source>
</evidence>
<feature type="transmembrane region" description="Helical" evidence="6">
    <location>
        <begin position="176"/>
        <end position="194"/>
    </location>
</feature>
<keyword evidence="5 6" id="KW-0472">Membrane</keyword>
<dbReference type="InterPro" id="IPR011701">
    <property type="entry name" value="MFS"/>
</dbReference>
<dbReference type="RefSeq" id="WP_337994173.1">
    <property type="nucleotide sequence ID" value="NZ_BAABHN010000039.1"/>
</dbReference>
<dbReference type="InterPro" id="IPR036259">
    <property type="entry name" value="MFS_trans_sf"/>
</dbReference>
<proteinExistence type="predicted"/>
<reference evidence="9" key="1">
    <citation type="journal article" date="2019" name="Int. J. Syst. Evol. Microbiol.">
        <title>The Global Catalogue of Microorganisms (GCM) 10K type strain sequencing project: providing services to taxonomists for standard genome sequencing and annotation.</title>
        <authorList>
            <consortium name="The Broad Institute Genomics Platform"/>
            <consortium name="The Broad Institute Genome Sequencing Center for Infectious Disease"/>
            <person name="Wu L."/>
            <person name="Ma J."/>
        </authorList>
    </citation>
    <scope>NUCLEOTIDE SEQUENCE [LARGE SCALE GENOMIC DNA]</scope>
    <source>
        <strain evidence="9">CCUG 50347</strain>
    </source>
</reference>
<protein>
    <submittedName>
        <fullName evidence="8">MFS transporter</fullName>
    </submittedName>
</protein>
<accession>A0ABV9RN22</accession>
<evidence type="ECO:0000256" key="4">
    <source>
        <dbReference type="ARBA" id="ARBA00022989"/>
    </source>
</evidence>
<feature type="transmembrane region" description="Helical" evidence="6">
    <location>
        <begin position="153"/>
        <end position="170"/>
    </location>
</feature>
<sequence>MRALTTLTLVAGFSSTVFAPLTAALVGPLGWRSTFVVLAGILAVVTVPLHALLLTPPWRPREHAGGEVDGRQTDAEHARAVLRNPRFVGVTVVMTVGAFGLYATTINLVPLLEGRGLDLGLAALALGLTGAGQVLGRLGFVPLVRRTGPKARIAMVFTLGGVGVVALALVPGPAPLLVAFAVVAGAGRGLHTLLQASTVADRWGTRAFGRINGVFSAPVTLAVALAPAGGVAVAGLVGGFPAAFLVLGLMTLLAAVVGLVV</sequence>
<feature type="transmembrane region" description="Helical" evidence="6">
    <location>
        <begin position="34"/>
        <end position="54"/>
    </location>
</feature>
<dbReference type="Proteomes" id="UP001595909">
    <property type="component" value="Unassembled WGS sequence"/>
</dbReference>